<feature type="transmembrane region" description="Helical" evidence="1">
    <location>
        <begin position="21"/>
        <end position="42"/>
    </location>
</feature>
<organism evidence="2 3">
    <name type="scientific">Candidatus Faecivivens stercoravium</name>
    <dbReference type="NCBI Taxonomy" id="2840803"/>
    <lineage>
        <taxon>Bacteria</taxon>
        <taxon>Bacillati</taxon>
        <taxon>Bacillota</taxon>
        <taxon>Clostridia</taxon>
        <taxon>Eubacteriales</taxon>
        <taxon>Oscillospiraceae</taxon>
        <taxon>Oscillospiraceae incertae sedis</taxon>
        <taxon>Candidatus Faecivivens</taxon>
    </lineage>
</organism>
<evidence type="ECO:0000313" key="2">
    <source>
        <dbReference type="EMBL" id="HIR61779.1"/>
    </source>
</evidence>
<dbReference type="Pfam" id="PF11667">
    <property type="entry name" value="DUF3267"/>
    <property type="match status" value="1"/>
</dbReference>
<evidence type="ECO:0000256" key="1">
    <source>
        <dbReference type="SAM" id="Phobius"/>
    </source>
</evidence>
<evidence type="ECO:0000313" key="3">
    <source>
        <dbReference type="Proteomes" id="UP000824241"/>
    </source>
</evidence>
<reference evidence="2" key="2">
    <citation type="journal article" date="2021" name="PeerJ">
        <title>Extensive microbial diversity within the chicken gut microbiome revealed by metagenomics and culture.</title>
        <authorList>
            <person name="Gilroy R."/>
            <person name="Ravi A."/>
            <person name="Getino M."/>
            <person name="Pursley I."/>
            <person name="Horton D.L."/>
            <person name="Alikhan N.F."/>
            <person name="Baker D."/>
            <person name="Gharbi K."/>
            <person name="Hall N."/>
            <person name="Watson M."/>
            <person name="Adriaenssens E.M."/>
            <person name="Foster-Nyarko E."/>
            <person name="Jarju S."/>
            <person name="Secka A."/>
            <person name="Antonio M."/>
            <person name="Oren A."/>
            <person name="Chaudhuri R.R."/>
            <person name="La Ragione R."/>
            <person name="Hildebrand F."/>
            <person name="Pallen M.J."/>
        </authorList>
    </citation>
    <scope>NUCLEOTIDE SEQUENCE</scope>
    <source>
        <strain evidence="2">CHK189-12415</strain>
    </source>
</reference>
<gene>
    <name evidence="2" type="ORF">IAB37_09420</name>
</gene>
<comment type="caution">
    <text evidence="2">The sequence shown here is derived from an EMBL/GenBank/DDBJ whole genome shotgun (WGS) entry which is preliminary data.</text>
</comment>
<dbReference type="Proteomes" id="UP000824241">
    <property type="component" value="Unassembled WGS sequence"/>
</dbReference>
<feature type="transmembrane region" description="Helical" evidence="1">
    <location>
        <begin position="113"/>
        <end position="135"/>
    </location>
</feature>
<dbReference type="InterPro" id="IPR021683">
    <property type="entry name" value="DUF3267"/>
</dbReference>
<reference evidence="2" key="1">
    <citation type="submission" date="2020-10" db="EMBL/GenBank/DDBJ databases">
        <authorList>
            <person name="Gilroy R."/>
        </authorList>
    </citation>
    <scope>NUCLEOTIDE SEQUENCE</scope>
    <source>
        <strain evidence="2">CHK189-12415</strain>
    </source>
</reference>
<dbReference type="EMBL" id="DVHA01000305">
    <property type="protein sequence ID" value="HIR61779.1"/>
    <property type="molecule type" value="Genomic_DNA"/>
</dbReference>
<feature type="transmembrane region" description="Helical" evidence="1">
    <location>
        <begin position="54"/>
        <end position="74"/>
    </location>
</feature>
<keyword evidence="1" id="KW-0812">Transmembrane</keyword>
<keyword evidence="1" id="KW-0472">Membrane</keyword>
<name>A0A9D1J661_9FIRM</name>
<accession>A0A9D1J661</accession>
<proteinExistence type="predicted"/>
<dbReference type="AlphaFoldDB" id="A0A9D1J661"/>
<sequence length="192" mass="21328">MPPGYREIYRVDLQKDKKTALFVNGLALLIAAVMGVGMNRLVPISSLFQMDGGPLLYGLRFVSLFVLIFGYLILHELVHGITMKACGTKKVRYGFTGLYCYAGSEDYYGKKSYLTIALAPVVLFFFLLIPINLIVPREWFWVVYFLQIGNLSGAAGDLFVTVKFAGMPKDILVQDSGVSMAVYSRSGKKDTP</sequence>
<feature type="transmembrane region" description="Helical" evidence="1">
    <location>
        <begin position="141"/>
        <end position="160"/>
    </location>
</feature>
<protein>
    <submittedName>
        <fullName evidence="2">DUF3267 domain-containing protein</fullName>
    </submittedName>
</protein>
<keyword evidence="1" id="KW-1133">Transmembrane helix</keyword>